<keyword evidence="5" id="KW-0010">Activator</keyword>
<gene>
    <name evidence="12" type="ORF">METBISCDRAFT_11736</name>
</gene>
<dbReference type="InterPro" id="IPR009057">
    <property type="entry name" value="Homeodomain-like_sf"/>
</dbReference>
<evidence type="ECO:0000259" key="11">
    <source>
        <dbReference type="Pfam" id="PF11626"/>
    </source>
</evidence>
<evidence type="ECO:0000256" key="6">
    <source>
        <dbReference type="ARBA" id="ARBA00023163"/>
    </source>
</evidence>
<proteinExistence type="inferred from homology"/>
<evidence type="ECO:0000256" key="7">
    <source>
        <dbReference type="ARBA" id="ARBA00023242"/>
    </source>
</evidence>
<comment type="similarity">
    <text evidence="1 8">Belongs to the RAP1 family.</text>
</comment>
<accession>A0A4P9ZI54</accession>
<dbReference type="GO" id="GO:0031848">
    <property type="term" value="P:protection from non-homologous end joining at telomere"/>
    <property type="evidence" value="ECO:0007669"/>
    <property type="project" value="TreeGrafter"/>
</dbReference>
<feature type="domain" description="Rap1 DNA-binding" evidence="10">
    <location>
        <begin position="216"/>
        <end position="315"/>
    </location>
</feature>
<keyword evidence="4" id="KW-0805">Transcription regulation</keyword>
<keyword evidence="13" id="KW-1185">Reference proteome</keyword>
<comment type="subcellular location">
    <subcellularLocation>
        <location evidence="8">Nucleus</location>
    </subcellularLocation>
    <subcellularLocation>
        <location evidence="8">Chromosome</location>
        <location evidence="8">Telomere</location>
    </subcellularLocation>
</comment>
<dbReference type="OrthoDB" id="435460at2759"/>
<reference evidence="13" key="1">
    <citation type="journal article" date="2018" name="Nat. Microbiol.">
        <title>Leveraging single-cell genomics to expand the fungal tree of life.</title>
        <authorList>
            <person name="Ahrendt S.R."/>
            <person name="Quandt C.A."/>
            <person name="Ciobanu D."/>
            <person name="Clum A."/>
            <person name="Salamov A."/>
            <person name="Andreopoulos B."/>
            <person name="Cheng J.F."/>
            <person name="Woyke T."/>
            <person name="Pelin A."/>
            <person name="Henrissat B."/>
            <person name="Reynolds N.K."/>
            <person name="Benny G.L."/>
            <person name="Smith M.E."/>
            <person name="James T.Y."/>
            <person name="Grigoriev I.V."/>
        </authorList>
    </citation>
    <scope>NUCLEOTIDE SEQUENCE [LARGE SCALE GENOMIC DNA]</scope>
    <source>
        <strain evidence="13">Baker2002</strain>
    </source>
</reference>
<evidence type="ECO:0000256" key="9">
    <source>
        <dbReference type="SAM" id="MobiDB-lite"/>
    </source>
</evidence>
<dbReference type="GO" id="GO:0070187">
    <property type="term" value="C:shelterin complex"/>
    <property type="evidence" value="ECO:0007669"/>
    <property type="project" value="TreeGrafter"/>
</dbReference>
<evidence type="ECO:0000313" key="13">
    <source>
        <dbReference type="Proteomes" id="UP000268321"/>
    </source>
</evidence>
<evidence type="ECO:0000313" key="12">
    <source>
        <dbReference type="EMBL" id="RKP32673.1"/>
    </source>
</evidence>
<evidence type="ECO:0000256" key="4">
    <source>
        <dbReference type="ARBA" id="ARBA00023015"/>
    </source>
</evidence>
<organism evidence="12 13">
    <name type="scientific">Metschnikowia bicuspidata</name>
    <dbReference type="NCBI Taxonomy" id="27322"/>
    <lineage>
        <taxon>Eukaryota</taxon>
        <taxon>Fungi</taxon>
        <taxon>Dikarya</taxon>
        <taxon>Ascomycota</taxon>
        <taxon>Saccharomycotina</taxon>
        <taxon>Pichiomycetes</taxon>
        <taxon>Metschnikowiaceae</taxon>
        <taxon>Metschnikowia</taxon>
    </lineage>
</organism>
<dbReference type="GO" id="GO:0010833">
    <property type="term" value="P:telomere maintenance via telomere lengthening"/>
    <property type="evidence" value="ECO:0007669"/>
    <property type="project" value="UniProtKB-UniRule"/>
</dbReference>
<feature type="compositionally biased region" description="Basic and acidic residues" evidence="9">
    <location>
        <begin position="314"/>
        <end position="323"/>
    </location>
</feature>
<dbReference type="CDD" id="cd11655">
    <property type="entry name" value="rap1_myb-like"/>
    <property type="match status" value="1"/>
</dbReference>
<dbReference type="Proteomes" id="UP000268321">
    <property type="component" value="Unassembled WGS sequence"/>
</dbReference>
<comment type="function">
    <text evidence="8">Involved in the regulation of telomere length, clustering and has a specific role in telomere position effect (TPE).</text>
</comment>
<name>A0A4P9ZI54_9ASCO</name>
<dbReference type="PANTHER" id="PTHR16466">
    <property type="entry name" value="TELOMERE REPEAT-BINDING FACTOR 2-INTERACTING PROTEIN 1"/>
    <property type="match status" value="1"/>
</dbReference>
<feature type="domain" description="TRF2-interacting telomeric protein/Rap1 C-terminal" evidence="11">
    <location>
        <begin position="516"/>
        <end position="601"/>
    </location>
</feature>
<dbReference type="InterPro" id="IPR039595">
    <property type="entry name" value="TE2IP/Rap1"/>
</dbReference>
<dbReference type="SUPFAM" id="SSF46689">
    <property type="entry name" value="Homeodomain-like"/>
    <property type="match status" value="2"/>
</dbReference>
<keyword evidence="6" id="KW-0804">Transcription</keyword>
<dbReference type="Pfam" id="PF11626">
    <property type="entry name" value="Rap1_C"/>
    <property type="match status" value="1"/>
</dbReference>
<dbReference type="InterPro" id="IPR021661">
    <property type="entry name" value="Rap1_C"/>
</dbReference>
<dbReference type="EMBL" id="ML004430">
    <property type="protein sequence ID" value="RKP32673.1"/>
    <property type="molecule type" value="Genomic_DNA"/>
</dbReference>
<keyword evidence="3 8" id="KW-0779">Telomere</keyword>
<dbReference type="PANTHER" id="PTHR16466:SF6">
    <property type="entry name" value="TELOMERIC REPEAT-BINDING FACTOR 2-INTERACTING PROTEIN 1"/>
    <property type="match status" value="1"/>
</dbReference>
<dbReference type="GO" id="GO:0042162">
    <property type="term" value="F:telomeric DNA binding"/>
    <property type="evidence" value="ECO:0007669"/>
    <property type="project" value="TreeGrafter"/>
</dbReference>
<protein>
    <recommendedName>
        <fullName evidence="8">DNA-binding protein RAP1</fullName>
    </recommendedName>
</protein>
<evidence type="ECO:0000259" key="10">
    <source>
        <dbReference type="Pfam" id="PF09197"/>
    </source>
</evidence>
<dbReference type="AlphaFoldDB" id="A0A4P9ZI54"/>
<feature type="region of interest" description="Disordered" evidence="9">
    <location>
        <begin position="305"/>
        <end position="341"/>
    </location>
</feature>
<evidence type="ECO:0000256" key="5">
    <source>
        <dbReference type="ARBA" id="ARBA00023159"/>
    </source>
</evidence>
<evidence type="ECO:0000256" key="3">
    <source>
        <dbReference type="ARBA" id="ARBA00022895"/>
    </source>
</evidence>
<evidence type="ECO:0000256" key="2">
    <source>
        <dbReference type="ARBA" id="ARBA00022454"/>
    </source>
</evidence>
<keyword evidence="7 8" id="KW-0539">Nucleus</keyword>
<dbReference type="Pfam" id="PF09197">
    <property type="entry name" value="Rap1-DNA-bind"/>
    <property type="match status" value="1"/>
</dbReference>
<comment type="subunit">
    <text evidence="8">Homodimer.</text>
</comment>
<evidence type="ECO:0000256" key="8">
    <source>
        <dbReference type="RuleBase" id="RU367107"/>
    </source>
</evidence>
<dbReference type="InterPro" id="IPR015280">
    <property type="entry name" value="Rap1_DNA-bd"/>
</dbReference>
<evidence type="ECO:0000256" key="1">
    <source>
        <dbReference type="ARBA" id="ARBA00010467"/>
    </source>
</evidence>
<sequence length="604" mass="68846">MAVSPTSAGHEIRKIFTTLHNEPIEFYIDPASAEREKYTELIVKNGGFVHEQESLLPTVIYLTERAWDTRPTVPFLFVDDALARGYVVDPGYDKNYAKDYHNQLVPREQYPAEKTKKAKKSRAPTTRFTAEADHYILEQVRMKPRFRTTHKFFEELASHEPLKGHTGNLIRSRYRLQLENKLNYVYKTDEYDRILLDANGQRICVPVESAKTLKTKYTAQDDYQLCTDVIDHVLRHQSRALIAATSGPYPYDEDKFSISISFFDQYAHQHPHHTSLSWRDRYRKFARKFGLQAYKAFYEQGLNTKDGPTPMKSLTERRVKDEDGNTVAKEPSSKKRKSQRGAVYSLGAVMDPHTDLGFHGHEVPGMNQMPGQYDVESAAAVAQMAVNSRGNARIDKALEEQNSNLDDNIDDALRESGAGAGRVNMVDEIDSAIHPNLQAHRVGHIGDENAFGDIDIKVPDSQDPLAEMNYMPRDCTLDDLFTGLFYEEDQKNVLGRILNYLEDLAAQETGKVIDKLEGIGLTRKFVGHILRVTSAHAMYVHEYMTHVFRCLDQSKHSGTLLFVHDRDGFWTPEADEALEKQNYAALSHMSESSINLRRDFLGFA</sequence>
<keyword evidence="2 8" id="KW-0158">Chromosome</keyword>
<dbReference type="Gene3D" id="1.10.10.60">
    <property type="entry name" value="Homeodomain-like"/>
    <property type="match status" value="2"/>
</dbReference>